<dbReference type="RefSeq" id="WP_377935500.1">
    <property type="nucleotide sequence ID" value="NZ_JBHUEA010000020.1"/>
</dbReference>
<comment type="caution">
    <text evidence="1">The sequence shown here is derived from an EMBL/GenBank/DDBJ whole genome shotgun (WGS) entry which is preliminary data.</text>
</comment>
<name>A0ABW4LGK2_9MICO</name>
<protein>
    <recommendedName>
        <fullName evidence="3">CAAX protease</fullName>
    </recommendedName>
</protein>
<proteinExistence type="predicted"/>
<organism evidence="1 2">
    <name type="scientific">Amnibacterium endophyticum</name>
    <dbReference type="NCBI Taxonomy" id="2109337"/>
    <lineage>
        <taxon>Bacteria</taxon>
        <taxon>Bacillati</taxon>
        <taxon>Actinomycetota</taxon>
        <taxon>Actinomycetes</taxon>
        <taxon>Micrococcales</taxon>
        <taxon>Microbacteriaceae</taxon>
        <taxon>Amnibacterium</taxon>
    </lineage>
</organism>
<keyword evidence="2" id="KW-1185">Reference proteome</keyword>
<dbReference type="Proteomes" id="UP001597347">
    <property type="component" value="Unassembled WGS sequence"/>
</dbReference>
<gene>
    <name evidence="1" type="ORF">ACFSBI_12755</name>
</gene>
<accession>A0ABW4LGK2</accession>
<evidence type="ECO:0008006" key="3">
    <source>
        <dbReference type="Google" id="ProtNLM"/>
    </source>
</evidence>
<dbReference type="EMBL" id="JBHUEA010000020">
    <property type="protein sequence ID" value="MFD1722420.1"/>
    <property type="molecule type" value="Genomic_DNA"/>
</dbReference>
<evidence type="ECO:0000313" key="2">
    <source>
        <dbReference type="Proteomes" id="UP001597347"/>
    </source>
</evidence>
<reference evidence="2" key="1">
    <citation type="journal article" date="2019" name="Int. J. Syst. Evol. Microbiol.">
        <title>The Global Catalogue of Microorganisms (GCM) 10K type strain sequencing project: providing services to taxonomists for standard genome sequencing and annotation.</title>
        <authorList>
            <consortium name="The Broad Institute Genomics Platform"/>
            <consortium name="The Broad Institute Genome Sequencing Center for Infectious Disease"/>
            <person name="Wu L."/>
            <person name="Ma J."/>
        </authorList>
    </citation>
    <scope>NUCLEOTIDE SEQUENCE [LARGE SCALE GENOMIC DNA]</scope>
    <source>
        <strain evidence="2">CGMCC 1.12471</strain>
    </source>
</reference>
<evidence type="ECO:0000313" key="1">
    <source>
        <dbReference type="EMBL" id="MFD1722420.1"/>
    </source>
</evidence>
<sequence>MSSPLSGDAALLQRRFSPERFDPYLRAASFDQDTAVALYRWNVELAAAISETLGHAEVGVRNALNEGWTARHARLGRAGTWFDDPAGELDRRAHADIDRALTRLRTAGAVPLPGKIVAELPFGFWRFLLARRYTTIWPAIRPSFPHLQGHDRRLLELPVSRLHLLRNRIAHHEPLLALSVETVRHDLVTVLDALDPALTLWVEHGDRIAAVHARRPR</sequence>